<comment type="caution">
    <text evidence="1">The sequence shown here is derived from an EMBL/GenBank/DDBJ whole genome shotgun (WGS) entry which is preliminary data.</text>
</comment>
<gene>
    <name evidence="1" type="ORF">ACJMK2_013617</name>
</gene>
<dbReference type="Proteomes" id="UP001634394">
    <property type="component" value="Unassembled WGS sequence"/>
</dbReference>
<evidence type="ECO:0000313" key="2">
    <source>
        <dbReference type="Proteomes" id="UP001634394"/>
    </source>
</evidence>
<evidence type="ECO:0000313" key="1">
    <source>
        <dbReference type="EMBL" id="KAL3854344.1"/>
    </source>
</evidence>
<evidence type="ECO:0008006" key="3">
    <source>
        <dbReference type="Google" id="ProtNLM"/>
    </source>
</evidence>
<dbReference type="EMBL" id="JBJQND010000014">
    <property type="protein sequence ID" value="KAL3854344.1"/>
    <property type="molecule type" value="Genomic_DNA"/>
</dbReference>
<dbReference type="AlphaFoldDB" id="A0ABD3UY30"/>
<keyword evidence="2" id="KW-1185">Reference proteome</keyword>
<proteinExistence type="predicted"/>
<sequence length="52" mass="5741">AQINTMQIKIGDLDNAMSDAILVLQNSDQELASLENVNGDPKCLETHMKKLQ</sequence>
<accession>A0ABD3UY30</accession>
<feature type="non-terminal residue" evidence="1">
    <location>
        <position position="52"/>
    </location>
</feature>
<name>A0ABD3UY30_SINWO</name>
<protein>
    <recommendedName>
        <fullName evidence="3">Prolactin</fullName>
    </recommendedName>
</protein>
<organism evidence="1 2">
    <name type="scientific">Sinanodonta woodiana</name>
    <name type="common">Chinese pond mussel</name>
    <name type="synonym">Anodonta woodiana</name>
    <dbReference type="NCBI Taxonomy" id="1069815"/>
    <lineage>
        <taxon>Eukaryota</taxon>
        <taxon>Metazoa</taxon>
        <taxon>Spiralia</taxon>
        <taxon>Lophotrochozoa</taxon>
        <taxon>Mollusca</taxon>
        <taxon>Bivalvia</taxon>
        <taxon>Autobranchia</taxon>
        <taxon>Heteroconchia</taxon>
        <taxon>Palaeoheterodonta</taxon>
        <taxon>Unionida</taxon>
        <taxon>Unionoidea</taxon>
        <taxon>Unionidae</taxon>
        <taxon>Unioninae</taxon>
        <taxon>Sinanodonta</taxon>
    </lineage>
</organism>
<reference evidence="1 2" key="1">
    <citation type="submission" date="2024-11" db="EMBL/GenBank/DDBJ databases">
        <title>Chromosome-level genome assembly of the freshwater bivalve Anodonta woodiana.</title>
        <authorList>
            <person name="Chen X."/>
        </authorList>
    </citation>
    <scope>NUCLEOTIDE SEQUENCE [LARGE SCALE GENOMIC DNA]</scope>
    <source>
        <strain evidence="1">MN2024</strain>
        <tissue evidence="1">Gills</tissue>
    </source>
</reference>
<feature type="non-terminal residue" evidence="1">
    <location>
        <position position="1"/>
    </location>
</feature>